<evidence type="ECO:0000313" key="3">
    <source>
        <dbReference type="EMBL" id="KAK9687844.1"/>
    </source>
</evidence>
<reference evidence="3 4" key="1">
    <citation type="journal article" date="2024" name="BMC Genomics">
        <title>De novo assembly and annotation of Popillia japonica's genome with initial clues to its potential as an invasive pest.</title>
        <authorList>
            <person name="Cucini C."/>
            <person name="Boschi S."/>
            <person name="Funari R."/>
            <person name="Cardaioli E."/>
            <person name="Iannotti N."/>
            <person name="Marturano G."/>
            <person name="Paoli F."/>
            <person name="Bruttini M."/>
            <person name="Carapelli A."/>
            <person name="Frati F."/>
            <person name="Nardi F."/>
        </authorList>
    </citation>
    <scope>NUCLEOTIDE SEQUENCE [LARGE SCALE GENOMIC DNA]</scope>
    <source>
        <strain evidence="3">DMR45628</strain>
    </source>
</reference>
<name>A0AAW1IEA3_POPJA</name>
<accession>A0AAW1IEA3</accession>
<gene>
    <name evidence="3" type="ORF">QE152_g35959</name>
</gene>
<dbReference type="GO" id="GO:0006334">
    <property type="term" value="P:nucleosome assembly"/>
    <property type="evidence" value="ECO:0007669"/>
    <property type="project" value="InterPro"/>
</dbReference>
<dbReference type="GO" id="GO:0000786">
    <property type="term" value="C:nucleosome"/>
    <property type="evidence" value="ECO:0007669"/>
    <property type="project" value="InterPro"/>
</dbReference>
<evidence type="ECO:0000259" key="2">
    <source>
        <dbReference type="PROSITE" id="PS51504"/>
    </source>
</evidence>
<dbReference type="AlphaFoldDB" id="A0AAW1IEA3"/>
<dbReference type="Proteomes" id="UP001458880">
    <property type="component" value="Unassembled WGS sequence"/>
</dbReference>
<dbReference type="InterPro" id="IPR036388">
    <property type="entry name" value="WH-like_DNA-bd_sf"/>
</dbReference>
<feature type="region of interest" description="Disordered" evidence="1">
    <location>
        <begin position="81"/>
        <end position="103"/>
    </location>
</feature>
<evidence type="ECO:0000256" key="1">
    <source>
        <dbReference type="SAM" id="MobiDB-lite"/>
    </source>
</evidence>
<dbReference type="Pfam" id="PF00538">
    <property type="entry name" value="Linker_histone"/>
    <property type="match status" value="1"/>
</dbReference>
<dbReference type="EMBL" id="JASPKY010000619">
    <property type="protein sequence ID" value="KAK9687844.1"/>
    <property type="molecule type" value="Genomic_DNA"/>
</dbReference>
<evidence type="ECO:0000313" key="4">
    <source>
        <dbReference type="Proteomes" id="UP001458880"/>
    </source>
</evidence>
<dbReference type="InterPro" id="IPR005818">
    <property type="entry name" value="Histone_H1/H5_H15"/>
</dbReference>
<dbReference type="PROSITE" id="PS51504">
    <property type="entry name" value="H15"/>
    <property type="match status" value="1"/>
</dbReference>
<keyword evidence="4" id="KW-1185">Reference proteome</keyword>
<feature type="domain" description="H15" evidence="2">
    <location>
        <begin position="4"/>
        <end position="74"/>
    </location>
</feature>
<protein>
    <submittedName>
        <fullName evidence="3">Linker histone H1 and H5 family</fullName>
    </submittedName>
</protein>
<proteinExistence type="predicted"/>
<dbReference type="Gene3D" id="1.10.10.10">
    <property type="entry name" value="Winged helix-like DNA-binding domain superfamily/Winged helix DNA-binding domain"/>
    <property type="match status" value="1"/>
</dbReference>
<comment type="caution">
    <text evidence="3">The sequence shown here is derived from an EMBL/GenBank/DDBJ whole genome shotgun (WGS) entry which is preliminary data.</text>
</comment>
<organism evidence="3 4">
    <name type="scientific">Popillia japonica</name>
    <name type="common">Japanese beetle</name>
    <dbReference type="NCBI Taxonomy" id="7064"/>
    <lineage>
        <taxon>Eukaryota</taxon>
        <taxon>Metazoa</taxon>
        <taxon>Ecdysozoa</taxon>
        <taxon>Arthropoda</taxon>
        <taxon>Hexapoda</taxon>
        <taxon>Insecta</taxon>
        <taxon>Pterygota</taxon>
        <taxon>Neoptera</taxon>
        <taxon>Endopterygota</taxon>
        <taxon>Coleoptera</taxon>
        <taxon>Polyphaga</taxon>
        <taxon>Scarabaeiformia</taxon>
        <taxon>Scarabaeidae</taxon>
        <taxon>Rutelinae</taxon>
        <taxon>Popillia</taxon>
    </lineage>
</organism>
<dbReference type="GO" id="GO:0003677">
    <property type="term" value="F:DNA binding"/>
    <property type="evidence" value="ECO:0007669"/>
    <property type="project" value="InterPro"/>
</dbReference>
<sequence>MAAPNPRALKTAKLLIAAIDEIRDGASKEDITQHLATEFAVPNKDISKYLNKAINKGIAFGAIKKLRGRYHLGDVMECVRMHRRRRRKSRSRSRRRRRRRSHH</sequence>